<proteinExistence type="predicted"/>
<dbReference type="EMBL" id="JACHIN010000010">
    <property type="protein sequence ID" value="MBB5081495.1"/>
    <property type="molecule type" value="Genomic_DNA"/>
</dbReference>
<dbReference type="InterPro" id="IPR000383">
    <property type="entry name" value="Xaa-Pro-like_dom"/>
</dbReference>
<gene>
    <name evidence="4" type="ORF">HNR40_006990</name>
</gene>
<name>A0A7W8A8H0_9ACTN</name>
<keyword evidence="5" id="KW-1185">Reference proteome</keyword>
<dbReference type="RefSeq" id="WP_184968861.1">
    <property type="nucleotide sequence ID" value="NZ_JACHIN010000010.1"/>
</dbReference>
<dbReference type="InterPro" id="IPR005674">
    <property type="entry name" value="CocE/Ser_esterase"/>
</dbReference>
<protein>
    <recommendedName>
        <fullName evidence="3">Xaa-Pro dipeptidyl-peptidase C-terminal domain-containing protein</fullName>
    </recommendedName>
</protein>
<dbReference type="Pfam" id="PF08530">
    <property type="entry name" value="PepX_C"/>
    <property type="match status" value="1"/>
</dbReference>
<dbReference type="SMART" id="SM00939">
    <property type="entry name" value="PepX_C"/>
    <property type="match status" value="1"/>
</dbReference>
<evidence type="ECO:0000313" key="5">
    <source>
        <dbReference type="Proteomes" id="UP000568380"/>
    </source>
</evidence>
<organism evidence="4 5">
    <name type="scientific">Nonomuraea endophytica</name>
    <dbReference type="NCBI Taxonomy" id="714136"/>
    <lineage>
        <taxon>Bacteria</taxon>
        <taxon>Bacillati</taxon>
        <taxon>Actinomycetota</taxon>
        <taxon>Actinomycetes</taxon>
        <taxon>Streptosporangiales</taxon>
        <taxon>Streptosporangiaceae</taxon>
        <taxon>Nonomuraea</taxon>
    </lineage>
</organism>
<dbReference type="GO" id="GO:0008239">
    <property type="term" value="F:dipeptidyl-peptidase activity"/>
    <property type="evidence" value="ECO:0007669"/>
    <property type="project" value="InterPro"/>
</dbReference>
<feature type="region of interest" description="Disordered" evidence="2">
    <location>
        <begin position="337"/>
        <end position="363"/>
    </location>
</feature>
<keyword evidence="1" id="KW-0378">Hydrolase</keyword>
<evidence type="ECO:0000313" key="4">
    <source>
        <dbReference type="EMBL" id="MBB5081495.1"/>
    </source>
</evidence>
<accession>A0A7W8A8H0</accession>
<evidence type="ECO:0000256" key="2">
    <source>
        <dbReference type="SAM" id="MobiDB-lite"/>
    </source>
</evidence>
<sequence length="560" mass="59345">MVIESSHYVRTSDATRIAVTVHRPRGREPVPAVIRATRYWRLPREGEVERFTAAGLALVLVDVRGTGASYGAWTPGWPRREIADLAEVADWVVARPWCTGAVGAWGKSYDANTALLLAAEGHPAVRAVVARFPDYDTYSQLTHPGGVVLTGFLEGWTAAADALDRGDYGPLAQLAGGEPVPVDVLRVDADRDGTLLAGALAEHAGALPAVNAFAGWEHRDDRGPETTPRARRAELERSPAAISLWASWYDAATAAGALEHFRGTSRADQVTILSSNHGVLHVSPYAGGGPPPAGIPDQEAETVRFLSEQLTGDAPPSAPTLRFWTIGAEILEETPEWPPPGTTAKHLYPQADGSLGETPGAGTAHYRVDPVTTTGPGGNRWDQLNGSAGHPVLFPDRSEAGARLLCHSGAPLPAPLTLAGAPVVRLRLASTHLDGAVFAYLETVAPDGRVRCLTEGCLRLTHRRTHDEPAPGAAVPYHSHLARDTEPMTPGRFAAIEFALLPLSVVIPRGERVRLALAGADRGTFAPVPRSGRPGWSLDLAACSLQLPVRGPVDASPADV</sequence>
<dbReference type="Gene3D" id="2.60.120.260">
    <property type="entry name" value="Galactose-binding domain-like"/>
    <property type="match status" value="1"/>
</dbReference>
<dbReference type="InterPro" id="IPR013736">
    <property type="entry name" value="Xaa-Pro_dipept_C"/>
</dbReference>
<reference evidence="4 5" key="1">
    <citation type="submission" date="2020-08" db="EMBL/GenBank/DDBJ databases">
        <title>Genomic Encyclopedia of Type Strains, Phase IV (KMG-IV): sequencing the most valuable type-strain genomes for metagenomic binning, comparative biology and taxonomic classification.</title>
        <authorList>
            <person name="Goeker M."/>
        </authorList>
    </citation>
    <scope>NUCLEOTIDE SEQUENCE [LARGE SCALE GENOMIC DNA]</scope>
    <source>
        <strain evidence="4 5">DSM 45385</strain>
    </source>
</reference>
<dbReference type="Pfam" id="PF02129">
    <property type="entry name" value="Peptidase_S15"/>
    <property type="match status" value="1"/>
</dbReference>
<dbReference type="NCBIfam" id="TIGR00976">
    <property type="entry name" value="CocE_NonD"/>
    <property type="match status" value="1"/>
</dbReference>
<dbReference type="Proteomes" id="UP000568380">
    <property type="component" value="Unassembled WGS sequence"/>
</dbReference>
<dbReference type="Gene3D" id="3.40.50.1820">
    <property type="entry name" value="alpha/beta hydrolase"/>
    <property type="match status" value="1"/>
</dbReference>
<dbReference type="SUPFAM" id="SSF49785">
    <property type="entry name" value="Galactose-binding domain-like"/>
    <property type="match status" value="1"/>
</dbReference>
<dbReference type="AlphaFoldDB" id="A0A7W8A8H0"/>
<evidence type="ECO:0000256" key="1">
    <source>
        <dbReference type="ARBA" id="ARBA00022801"/>
    </source>
</evidence>
<dbReference type="SUPFAM" id="SSF53474">
    <property type="entry name" value="alpha/beta-Hydrolases"/>
    <property type="match status" value="1"/>
</dbReference>
<dbReference type="Gene3D" id="1.10.3020.10">
    <property type="entry name" value="alpha-amino acid ester hydrolase ( Helical cap domain)"/>
    <property type="match status" value="1"/>
</dbReference>
<evidence type="ECO:0000259" key="3">
    <source>
        <dbReference type="SMART" id="SM00939"/>
    </source>
</evidence>
<dbReference type="InterPro" id="IPR029058">
    <property type="entry name" value="AB_hydrolase_fold"/>
</dbReference>
<feature type="domain" description="Xaa-Pro dipeptidyl-peptidase C-terminal" evidence="3">
    <location>
        <begin position="303"/>
        <end position="546"/>
    </location>
</feature>
<dbReference type="InterPro" id="IPR008979">
    <property type="entry name" value="Galactose-bd-like_sf"/>
</dbReference>
<comment type="caution">
    <text evidence="4">The sequence shown here is derived from an EMBL/GenBank/DDBJ whole genome shotgun (WGS) entry which is preliminary data.</text>
</comment>